<keyword evidence="1" id="KW-1133">Transmembrane helix</keyword>
<dbReference type="Proteomes" id="UP000823588">
    <property type="component" value="Unassembled WGS sequence"/>
</dbReference>
<keyword evidence="3" id="KW-1185">Reference proteome</keyword>
<gene>
    <name evidence="2" type="ORF">J2751_000296</name>
</gene>
<dbReference type="OrthoDB" id="214866at2157"/>
<sequence length="135" mass="14106">MNVRARSRQAGIVASVAGVLLLLAPYAIVSGFETQIAGYYAAGPVGAWGIALFALLTAVVFASVERGNVDPATLAGVLVVLAAVTPLLAILWYLSIDPTRMFAEYGWLEWHAPAVIAVVLPLPALAGIHARELLG</sequence>
<feature type="transmembrane region" description="Helical" evidence="1">
    <location>
        <begin position="38"/>
        <end position="62"/>
    </location>
</feature>
<name>A0A8T4GBV4_9EURY</name>
<comment type="caution">
    <text evidence="2">The sequence shown here is derived from an EMBL/GenBank/DDBJ whole genome shotgun (WGS) entry which is preliminary data.</text>
</comment>
<reference evidence="2" key="1">
    <citation type="submission" date="2021-03" db="EMBL/GenBank/DDBJ databases">
        <title>Genomic Encyclopedia of Type Strains, Phase IV (KMG-IV): sequencing the most valuable type-strain genomes for metagenomic binning, comparative biology and taxonomic classification.</title>
        <authorList>
            <person name="Goeker M."/>
        </authorList>
    </citation>
    <scope>NUCLEOTIDE SEQUENCE</scope>
    <source>
        <strain evidence="2">DSM 23564</strain>
    </source>
</reference>
<dbReference type="InterPro" id="IPR055970">
    <property type="entry name" value="DUF7548"/>
</dbReference>
<accession>A0A8T4GBV4</accession>
<evidence type="ECO:0000256" key="1">
    <source>
        <dbReference type="SAM" id="Phobius"/>
    </source>
</evidence>
<dbReference type="RefSeq" id="WP_209482693.1">
    <property type="nucleotide sequence ID" value="NZ_JAGGKQ010000002.1"/>
</dbReference>
<proteinExistence type="predicted"/>
<protein>
    <submittedName>
        <fullName evidence="2">Drug/metabolite transporter (DMT)-like permease</fullName>
    </submittedName>
</protein>
<evidence type="ECO:0000313" key="3">
    <source>
        <dbReference type="Proteomes" id="UP000823588"/>
    </source>
</evidence>
<dbReference type="AlphaFoldDB" id="A0A8T4GBV4"/>
<keyword evidence="1" id="KW-0472">Membrane</keyword>
<organism evidence="2 3">
    <name type="scientific">Halorubrum alkaliphilum</name>
    <dbReference type="NCBI Taxonomy" id="261290"/>
    <lineage>
        <taxon>Archaea</taxon>
        <taxon>Methanobacteriati</taxon>
        <taxon>Methanobacteriota</taxon>
        <taxon>Stenosarchaea group</taxon>
        <taxon>Halobacteria</taxon>
        <taxon>Halobacteriales</taxon>
        <taxon>Haloferacaceae</taxon>
        <taxon>Halorubrum</taxon>
    </lineage>
</organism>
<feature type="transmembrane region" description="Helical" evidence="1">
    <location>
        <begin position="114"/>
        <end position="134"/>
    </location>
</feature>
<feature type="transmembrane region" description="Helical" evidence="1">
    <location>
        <begin position="74"/>
        <end position="94"/>
    </location>
</feature>
<dbReference type="Pfam" id="PF24416">
    <property type="entry name" value="DUF7548"/>
    <property type="match status" value="1"/>
</dbReference>
<evidence type="ECO:0000313" key="2">
    <source>
        <dbReference type="EMBL" id="MBP1921307.1"/>
    </source>
</evidence>
<feature type="transmembrane region" description="Helical" evidence="1">
    <location>
        <begin position="12"/>
        <end position="32"/>
    </location>
</feature>
<dbReference type="EMBL" id="JAGGKQ010000002">
    <property type="protein sequence ID" value="MBP1921307.1"/>
    <property type="molecule type" value="Genomic_DNA"/>
</dbReference>
<keyword evidence="1" id="KW-0812">Transmembrane</keyword>